<keyword evidence="1" id="KW-0378">Hydrolase</keyword>
<feature type="domain" description="Helicase C-terminal" evidence="2">
    <location>
        <begin position="1"/>
        <end position="148"/>
    </location>
</feature>
<evidence type="ECO:0000259" key="2">
    <source>
        <dbReference type="PROSITE" id="PS51194"/>
    </source>
</evidence>
<dbReference type="SMART" id="SM00490">
    <property type="entry name" value="HELICc"/>
    <property type="match status" value="1"/>
</dbReference>
<dbReference type="GO" id="GO:0016787">
    <property type="term" value="F:hydrolase activity"/>
    <property type="evidence" value="ECO:0007669"/>
    <property type="project" value="UniProtKB-KW"/>
</dbReference>
<organism evidence="3">
    <name type="scientific">Tetraselmis sp. GSL018</name>
    <dbReference type="NCBI Taxonomy" id="582737"/>
    <lineage>
        <taxon>Eukaryota</taxon>
        <taxon>Viridiplantae</taxon>
        <taxon>Chlorophyta</taxon>
        <taxon>core chlorophytes</taxon>
        <taxon>Chlorodendrophyceae</taxon>
        <taxon>Chlorodendrales</taxon>
        <taxon>Chlorodendraceae</taxon>
        <taxon>Tetraselmis</taxon>
    </lineage>
</organism>
<dbReference type="SUPFAM" id="SSF52540">
    <property type="entry name" value="P-loop containing nucleoside triphosphate hydrolases"/>
    <property type="match status" value="1"/>
</dbReference>
<dbReference type="AlphaFoldDB" id="A0A061RWV4"/>
<evidence type="ECO:0000256" key="1">
    <source>
        <dbReference type="ARBA" id="ARBA00022801"/>
    </source>
</evidence>
<protein>
    <submittedName>
        <fullName evidence="3">Dna repair and recombination protein rad26-like</fullName>
    </submittedName>
</protein>
<dbReference type="InterPro" id="IPR049730">
    <property type="entry name" value="SNF2/RAD54-like_C"/>
</dbReference>
<dbReference type="PANTHER" id="PTHR45629:SF7">
    <property type="entry name" value="DNA EXCISION REPAIR PROTEIN ERCC-6-RELATED"/>
    <property type="match status" value="1"/>
</dbReference>
<proteinExistence type="predicted"/>
<dbReference type="PROSITE" id="PS51194">
    <property type="entry name" value="HELICASE_CTER"/>
    <property type="match status" value="1"/>
</dbReference>
<reference evidence="3" key="1">
    <citation type="submission" date="2014-05" db="EMBL/GenBank/DDBJ databases">
        <title>The transcriptome of the halophilic microalga Tetraselmis sp. GSL018 isolated from the Great Salt Lake, Utah.</title>
        <authorList>
            <person name="Jinkerson R.E."/>
            <person name="D'Adamo S."/>
            <person name="Posewitz M.C."/>
        </authorList>
    </citation>
    <scope>NUCLEOTIDE SEQUENCE</scope>
    <source>
        <strain evidence="3">GSL018</strain>
    </source>
</reference>
<dbReference type="CDD" id="cd18793">
    <property type="entry name" value="SF2_C_SNF"/>
    <property type="match status" value="1"/>
</dbReference>
<dbReference type="InterPro" id="IPR050496">
    <property type="entry name" value="SNF2_RAD54_helicase_repair"/>
</dbReference>
<name>A0A061RWV4_9CHLO</name>
<sequence length="355" mass="39796">AGGAKVLLFSHSTRMLDILESMVVSRGYSHLRLDGTTGQRERRERVDSFNRSGSCFIFLVSTRAGGLGLNLTGANKVVVFDPHWNPAWDLQAQDRAFRIGQRRDVGVYRLVAAGTLEELVYNRQVYKQQQSDAILTGSLLPRCFKGVQPAKGRGKEFAGYRGELWGLVNMLKLTANTIQTQEIHQQAQTFMEANYVVQRIDFSENLNGEHSNLPDRIATLGTDEVLPAEFVEICPELFSECDETQDDTQSCLNDDTGVAYTLTHDSLVGPSKVPNTKSDRERKKRPMEFLPETTGKLFHTASDDTVDRGEKVVKALALWSKVPCSEVARNLLKMSSSERDDVRERFARACDRKTS</sequence>
<gene>
    <name evidence="3" type="ORF">TSPGSL018_23699</name>
</gene>
<dbReference type="EMBL" id="GBEZ01010442">
    <property type="protein sequence ID" value="JAC75234.1"/>
    <property type="molecule type" value="Transcribed_RNA"/>
</dbReference>
<feature type="non-terminal residue" evidence="3">
    <location>
        <position position="1"/>
    </location>
</feature>
<dbReference type="Gene3D" id="3.40.50.300">
    <property type="entry name" value="P-loop containing nucleotide triphosphate hydrolases"/>
    <property type="match status" value="1"/>
</dbReference>
<accession>A0A061RWV4</accession>
<dbReference type="Pfam" id="PF00271">
    <property type="entry name" value="Helicase_C"/>
    <property type="match status" value="1"/>
</dbReference>
<dbReference type="InterPro" id="IPR001650">
    <property type="entry name" value="Helicase_C-like"/>
</dbReference>
<dbReference type="InterPro" id="IPR027417">
    <property type="entry name" value="P-loop_NTPase"/>
</dbReference>
<dbReference type="PANTHER" id="PTHR45629">
    <property type="entry name" value="SNF2/RAD54 FAMILY MEMBER"/>
    <property type="match status" value="1"/>
</dbReference>
<evidence type="ECO:0000313" key="3">
    <source>
        <dbReference type="EMBL" id="JAC75234.1"/>
    </source>
</evidence>